<dbReference type="AlphaFoldDB" id="A0A9D1I844"/>
<reference evidence="1" key="1">
    <citation type="submission" date="2020-10" db="EMBL/GenBank/DDBJ databases">
        <authorList>
            <person name="Gilroy R."/>
        </authorList>
    </citation>
    <scope>NUCLEOTIDE SEQUENCE</scope>
    <source>
        <strain evidence="1">CHK195-4489</strain>
    </source>
</reference>
<dbReference type="EMBL" id="DVMM01000166">
    <property type="protein sequence ID" value="HIU30166.1"/>
    <property type="molecule type" value="Genomic_DNA"/>
</dbReference>
<gene>
    <name evidence="1" type="ORF">IAD50_07725</name>
</gene>
<organism evidence="1 2">
    <name type="scientific">Candidatus Egerieisoma faecipullorum</name>
    <dbReference type="NCBI Taxonomy" id="2840963"/>
    <lineage>
        <taxon>Bacteria</taxon>
        <taxon>Bacillati</taxon>
        <taxon>Bacillota</taxon>
        <taxon>Clostridia</taxon>
        <taxon>Eubacteriales</taxon>
        <taxon>Clostridiaceae</taxon>
        <taxon>Clostridiaceae incertae sedis</taxon>
        <taxon>Candidatus Egerieisoma</taxon>
    </lineage>
</organism>
<dbReference type="Gene3D" id="3.20.20.80">
    <property type="entry name" value="Glycosidases"/>
    <property type="match status" value="1"/>
</dbReference>
<name>A0A9D1I844_9CLOT</name>
<protein>
    <submittedName>
        <fullName evidence="1">Uncharacterized protein</fullName>
    </submittedName>
</protein>
<dbReference type="PROSITE" id="PS51257">
    <property type="entry name" value="PROKAR_LIPOPROTEIN"/>
    <property type="match status" value="1"/>
</dbReference>
<comment type="caution">
    <text evidence="1">The sequence shown here is derived from an EMBL/GenBank/DDBJ whole genome shotgun (WGS) entry which is preliminary data.</text>
</comment>
<accession>A0A9D1I844</accession>
<dbReference type="Proteomes" id="UP000824089">
    <property type="component" value="Unassembled WGS sequence"/>
</dbReference>
<evidence type="ECO:0000313" key="2">
    <source>
        <dbReference type="Proteomes" id="UP000824089"/>
    </source>
</evidence>
<sequence>MNHISRPVRYIALSILAAVLFSVSGCNKERKKLVLSKYDGPYSAVNGSYGGVDDLGRELLTDTEAGGVRQGKTVGIFYFLCLGTQGTNHVYDVQKILEKDPTAYRSEEAWLSAGGGAVGTPHWWSEPLFNYYTQTDEWVIRKHIQMFSAAGIDYLMLDTSNGTPNTYLRQGQLLLQLLDEYAKMGYSVPKIAYYTNAVSGKTMDEIYEQIYLKYPQYQYLWFQWDGKPLMVGKAEEASEAVKNTFRIKASQWPNEEKNDDGWPWIEFDRILTDEAVYGLNGRKEIVCVSPAQHSENWMSTSAFYGGENRSRSFYDGENHITEDSILYGYNFQEQWEWAIAQDPETIFITQWNEWHATRLDIDMPDQPVILVDTATAEYSRDIEPMKGGFGDNYYMQMCYYIQKFKGSAPRVNVGGENTIDINGSFSQWDAPEITALYQDFQNDTTARNALGYGRQRYKNETGRNDIVNLKAAKDLENLYFYVDTKEALTAPEGENWMTLFLRSGTNEEPLWNGYDYKVVFLSGESDRLQAVLKKCSGDSNWSDVTNVSAKAEGNKLMVSIPKNALGIAAEDLLNIQFKWADNYEEGNLWSFYTDGDAAPYGRFNYVFSEQKWTEA</sequence>
<evidence type="ECO:0000313" key="1">
    <source>
        <dbReference type="EMBL" id="HIU30166.1"/>
    </source>
</evidence>
<reference evidence="1" key="2">
    <citation type="journal article" date="2021" name="PeerJ">
        <title>Extensive microbial diversity within the chicken gut microbiome revealed by metagenomics and culture.</title>
        <authorList>
            <person name="Gilroy R."/>
            <person name="Ravi A."/>
            <person name="Getino M."/>
            <person name="Pursley I."/>
            <person name="Horton D.L."/>
            <person name="Alikhan N.F."/>
            <person name="Baker D."/>
            <person name="Gharbi K."/>
            <person name="Hall N."/>
            <person name="Watson M."/>
            <person name="Adriaenssens E.M."/>
            <person name="Foster-Nyarko E."/>
            <person name="Jarju S."/>
            <person name="Secka A."/>
            <person name="Antonio M."/>
            <person name="Oren A."/>
            <person name="Chaudhuri R.R."/>
            <person name="La Ragione R."/>
            <person name="Hildebrand F."/>
            <person name="Pallen M.J."/>
        </authorList>
    </citation>
    <scope>NUCLEOTIDE SEQUENCE</scope>
    <source>
        <strain evidence="1">CHK195-4489</strain>
    </source>
</reference>
<proteinExistence type="predicted"/>